<keyword evidence="18" id="KW-1185">Reference proteome</keyword>
<feature type="binding site" evidence="12">
    <location>
        <position position="562"/>
    </location>
    <ligand>
        <name>ATP</name>
        <dbReference type="ChEBI" id="CHEBI:30616"/>
    </ligand>
</feature>
<keyword evidence="4 14" id="KW-0812">Transmembrane</keyword>
<dbReference type="FunFam" id="2.60.120.430:FF:000003">
    <property type="entry name" value="FERONIA receptor-like kinase"/>
    <property type="match status" value="1"/>
</dbReference>
<feature type="region of interest" description="Disordered" evidence="13">
    <location>
        <begin position="425"/>
        <end position="445"/>
    </location>
</feature>
<dbReference type="GO" id="GO:0010038">
    <property type="term" value="P:response to metal ion"/>
    <property type="evidence" value="ECO:0007669"/>
    <property type="project" value="UniProtKB-ARBA"/>
</dbReference>
<evidence type="ECO:0000256" key="2">
    <source>
        <dbReference type="ARBA" id="ARBA00022527"/>
    </source>
</evidence>
<dbReference type="PANTHER" id="PTHR34590:SF15">
    <property type="entry name" value="PROTEIN KINASE DOMAIN-CONTAINING PROTEIN"/>
    <property type="match status" value="1"/>
</dbReference>
<keyword evidence="11" id="KW-0325">Glycoprotein</keyword>
<dbReference type="FunFam" id="3.30.200.20:FF:000039">
    <property type="entry name" value="receptor-like protein kinase FERONIA"/>
    <property type="match status" value="1"/>
</dbReference>
<accession>A0AAW1WNN2</accession>
<dbReference type="Proteomes" id="UP001457282">
    <property type="component" value="Unassembled WGS sequence"/>
</dbReference>
<feature type="transmembrane region" description="Helical" evidence="14">
    <location>
        <begin position="450"/>
        <end position="476"/>
    </location>
</feature>
<comment type="subcellular location">
    <subcellularLocation>
        <location evidence="1">Membrane</location>
        <topology evidence="1">Single-pass type I membrane protein</topology>
    </subcellularLocation>
</comment>
<keyword evidence="2" id="KW-0723">Serine/threonine-protein kinase</keyword>
<dbReference type="PROSITE" id="PS50011">
    <property type="entry name" value="PROTEIN_KINASE_DOM"/>
    <property type="match status" value="1"/>
</dbReference>
<evidence type="ECO:0000256" key="5">
    <source>
        <dbReference type="ARBA" id="ARBA00022729"/>
    </source>
</evidence>
<comment type="caution">
    <text evidence="17">The sequence shown here is derived from an EMBL/GenBank/DDBJ whole genome shotgun (WGS) entry which is preliminary data.</text>
</comment>
<evidence type="ECO:0000256" key="4">
    <source>
        <dbReference type="ARBA" id="ARBA00022692"/>
    </source>
</evidence>
<evidence type="ECO:0000256" key="3">
    <source>
        <dbReference type="ARBA" id="ARBA00022679"/>
    </source>
</evidence>
<evidence type="ECO:0000313" key="17">
    <source>
        <dbReference type="EMBL" id="KAK9924900.1"/>
    </source>
</evidence>
<dbReference type="InterPro" id="IPR001245">
    <property type="entry name" value="Ser-Thr/Tyr_kinase_cat_dom"/>
</dbReference>
<dbReference type="FunFam" id="2.60.120.430:FF:000007">
    <property type="entry name" value="FERONIA receptor-like kinase"/>
    <property type="match status" value="1"/>
</dbReference>
<keyword evidence="10 14" id="KW-0472">Membrane</keyword>
<dbReference type="InterPro" id="IPR000719">
    <property type="entry name" value="Prot_kinase_dom"/>
</dbReference>
<dbReference type="GO" id="GO:0004714">
    <property type="term" value="F:transmembrane receptor protein tyrosine kinase activity"/>
    <property type="evidence" value="ECO:0007669"/>
    <property type="project" value="InterPro"/>
</dbReference>
<dbReference type="GO" id="GO:0004674">
    <property type="term" value="F:protein serine/threonine kinase activity"/>
    <property type="evidence" value="ECO:0007669"/>
    <property type="project" value="UniProtKB-KW"/>
</dbReference>
<dbReference type="PROSITE" id="PS00107">
    <property type="entry name" value="PROTEIN_KINASE_ATP"/>
    <property type="match status" value="1"/>
</dbReference>
<reference evidence="17 18" key="1">
    <citation type="journal article" date="2023" name="G3 (Bethesda)">
        <title>A chromosome-length genome assembly and annotation of blackberry (Rubus argutus, cv. 'Hillquist').</title>
        <authorList>
            <person name="Bruna T."/>
            <person name="Aryal R."/>
            <person name="Dudchenko O."/>
            <person name="Sargent D.J."/>
            <person name="Mead D."/>
            <person name="Buti M."/>
            <person name="Cavallini A."/>
            <person name="Hytonen T."/>
            <person name="Andres J."/>
            <person name="Pham M."/>
            <person name="Weisz D."/>
            <person name="Mascagni F."/>
            <person name="Usai G."/>
            <person name="Natali L."/>
            <person name="Bassil N."/>
            <person name="Fernandez G.E."/>
            <person name="Lomsadze A."/>
            <person name="Armour M."/>
            <person name="Olukolu B."/>
            <person name="Poorten T."/>
            <person name="Britton C."/>
            <person name="Davik J."/>
            <person name="Ashrafi H."/>
            <person name="Aiden E.L."/>
            <person name="Borodovsky M."/>
            <person name="Worthington M."/>
        </authorList>
    </citation>
    <scope>NUCLEOTIDE SEQUENCE [LARGE SCALE GENOMIC DNA]</scope>
    <source>
        <strain evidence="17">PI 553951</strain>
    </source>
</reference>
<dbReference type="CDD" id="cd14066">
    <property type="entry name" value="STKc_IRAK"/>
    <property type="match status" value="1"/>
</dbReference>
<evidence type="ECO:0000256" key="8">
    <source>
        <dbReference type="ARBA" id="ARBA00022840"/>
    </source>
</evidence>
<keyword evidence="3" id="KW-0808">Transferase</keyword>
<evidence type="ECO:0000256" key="1">
    <source>
        <dbReference type="ARBA" id="ARBA00004479"/>
    </source>
</evidence>
<evidence type="ECO:0000256" key="15">
    <source>
        <dbReference type="SAM" id="SignalP"/>
    </source>
</evidence>
<evidence type="ECO:0000256" key="9">
    <source>
        <dbReference type="ARBA" id="ARBA00022989"/>
    </source>
</evidence>
<dbReference type="InterPro" id="IPR024788">
    <property type="entry name" value="Malectin-like_Carb-bd_dom"/>
</dbReference>
<proteinExistence type="predicted"/>
<dbReference type="GO" id="GO:0005524">
    <property type="term" value="F:ATP binding"/>
    <property type="evidence" value="ECO:0007669"/>
    <property type="project" value="UniProtKB-UniRule"/>
</dbReference>
<dbReference type="InterPro" id="IPR008271">
    <property type="entry name" value="Ser/Thr_kinase_AS"/>
</dbReference>
<dbReference type="Gene3D" id="3.30.200.20">
    <property type="entry name" value="Phosphorylase Kinase, domain 1"/>
    <property type="match status" value="1"/>
</dbReference>
<dbReference type="InterPro" id="IPR045272">
    <property type="entry name" value="ANXUR1/2-like"/>
</dbReference>
<dbReference type="SUPFAM" id="SSF56112">
    <property type="entry name" value="Protein kinase-like (PK-like)"/>
    <property type="match status" value="1"/>
</dbReference>
<dbReference type="SMART" id="SM00220">
    <property type="entry name" value="S_TKc"/>
    <property type="match status" value="1"/>
</dbReference>
<dbReference type="PROSITE" id="PS00108">
    <property type="entry name" value="PROTEIN_KINASE_ST"/>
    <property type="match status" value="1"/>
</dbReference>
<dbReference type="FunFam" id="1.10.510.10:FF:000252">
    <property type="entry name" value="Receptor-like protein kinase FERONIA"/>
    <property type="match status" value="1"/>
</dbReference>
<dbReference type="InterPro" id="IPR011009">
    <property type="entry name" value="Kinase-like_dom_sf"/>
</dbReference>
<dbReference type="PANTHER" id="PTHR34590">
    <property type="entry name" value="OS03G0124300 PROTEIN-RELATED"/>
    <property type="match status" value="1"/>
</dbReference>
<keyword evidence="8 12" id="KW-0067">ATP-binding</keyword>
<keyword evidence="6 12" id="KW-0547">Nucleotide-binding</keyword>
<dbReference type="InterPro" id="IPR017441">
    <property type="entry name" value="Protein_kinase_ATP_BS"/>
</dbReference>
<evidence type="ECO:0000256" key="13">
    <source>
        <dbReference type="SAM" id="MobiDB-lite"/>
    </source>
</evidence>
<feature type="compositionally biased region" description="Polar residues" evidence="13">
    <location>
        <begin position="434"/>
        <end position="443"/>
    </location>
</feature>
<keyword evidence="7" id="KW-0418">Kinase</keyword>
<keyword evidence="5 15" id="KW-0732">Signal</keyword>
<evidence type="ECO:0000313" key="18">
    <source>
        <dbReference type="Proteomes" id="UP001457282"/>
    </source>
</evidence>
<dbReference type="EMBL" id="JBEDUW010000006">
    <property type="protein sequence ID" value="KAK9924900.1"/>
    <property type="molecule type" value="Genomic_DNA"/>
</dbReference>
<evidence type="ECO:0000256" key="10">
    <source>
        <dbReference type="ARBA" id="ARBA00023136"/>
    </source>
</evidence>
<sequence length="837" mass="93794">MKPLLTHPLYLSLFLYQLLTLVVSSYRVYTPIDDITLACGSSSDQPTSNNNHRNWTGDINSKFSPIQAGNTNTSQFRTSPTKSQVPLTAARLSHSEFTYRIPLSPGQKFIRLYFNPASYQDFDRSKSNFSVKAGGFTLLKDFNAYAAAKSDDMETLIREFCVNIDSQQQSLNITFSPTREIPDAYAFINGIEIVSMPTNLYYTATESKGIPYLGNQVNYYIENSTALESMYRINVGGSLVSPEGDTGMYRTWNEDDPYLDVVSRRSSIIPLTSYVELRFSKIPEYTAPKEVYHTGRSVGTNKTLNLSYNLTWVFPVDPDFFYLVRLHFCEFEILITSPGDRVFSVYIAQTAEKHADIILWSGGNGVPVYKDYIVYMPGQGSKNQVNLFLALQGEPNDWESKYTDAILNGLEIFKLNDTNGNLAGPNPDLPDVTTLESGSQNSKNSDKKKLTAMFAIVVGVVVSGILALCILGFLVFKRGRKVKDSRSSQATKWGPFSFAMTKSTKSRGSSLPSRLCQYFSLAEIKAATENFNETFIIGVGGFGNVYKGCIDGGANLVAVAIKRLKATSSQGTREFVTEIEMLCRLRHRHLVSLIGYCADEGEMILVYDYMARGTLRDHLYQTENPHLPWEQRLHICIGAAQGLHYLHTGTKGTIIHRDVKSANILLDEKWIAKVSDFGLSKMSNITMSKTHISTMVKGSFGYIDPEYYRRQQLTEKSDVYSFGVVLCEVLCGRSAITTVENDRVSLAKWAKKCHGNGKLDQIIDPKLKGKIATRCLLKYISIVMSCMDDNGMNRPSMKEVVGGLEYALQLQLQNEEYDHCMERIFQDETAGIKGNER</sequence>
<protein>
    <recommendedName>
        <fullName evidence="16">Protein kinase domain-containing protein</fullName>
    </recommendedName>
</protein>
<dbReference type="Gene3D" id="2.60.120.430">
    <property type="entry name" value="Galactose-binding lectin"/>
    <property type="match status" value="2"/>
</dbReference>
<organism evidence="17 18">
    <name type="scientific">Rubus argutus</name>
    <name type="common">Southern blackberry</name>
    <dbReference type="NCBI Taxonomy" id="59490"/>
    <lineage>
        <taxon>Eukaryota</taxon>
        <taxon>Viridiplantae</taxon>
        <taxon>Streptophyta</taxon>
        <taxon>Embryophyta</taxon>
        <taxon>Tracheophyta</taxon>
        <taxon>Spermatophyta</taxon>
        <taxon>Magnoliopsida</taxon>
        <taxon>eudicotyledons</taxon>
        <taxon>Gunneridae</taxon>
        <taxon>Pentapetalae</taxon>
        <taxon>rosids</taxon>
        <taxon>fabids</taxon>
        <taxon>Rosales</taxon>
        <taxon>Rosaceae</taxon>
        <taxon>Rosoideae</taxon>
        <taxon>Rosoideae incertae sedis</taxon>
        <taxon>Rubus</taxon>
    </lineage>
</organism>
<evidence type="ECO:0000256" key="14">
    <source>
        <dbReference type="SAM" id="Phobius"/>
    </source>
</evidence>
<evidence type="ECO:0000256" key="7">
    <source>
        <dbReference type="ARBA" id="ARBA00022777"/>
    </source>
</evidence>
<feature type="chain" id="PRO_5043923643" description="Protein kinase domain-containing protein" evidence="15">
    <location>
        <begin position="25"/>
        <end position="837"/>
    </location>
</feature>
<evidence type="ECO:0000256" key="6">
    <source>
        <dbReference type="ARBA" id="ARBA00022741"/>
    </source>
</evidence>
<feature type="signal peptide" evidence="15">
    <location>
        <begin position="1"/>
        <end position="24"/>
    </location>
</feature>
<dbReference type="AlphaFoldDB" id="A0AAW1WNN2"/>
<name>A0AAW1WNN2_RUBAR</name>
<evidence type="ECO:0000256" key="12">
    <source>
        <dbReference type="PROSITE-ProRule" id="PRU10141"/>
    </source>
</evidence>
<feature type="domain" description="Protein kinase" evidence="16">
    <location>
        <begin position="531"/>
        <end position="807"/>
    </location>
</feature>
<dbReference type="Pfam" id="PF12819">
    <property type="entry name" value="Malectin_like"/>
    <property type="match status" value="1"/>
</dbReference>
<gene>
    <name evidence="17" type="ORF">M0R45_033243</name>
</gene>
<evidence type="ECO:0000256" key="11">
    <source>
        <dbReference type="ARBA" id="ARBA00023180"/>
    </source>
</evidence>
<dbReference type="GO" id="GO:0016020">
    <property type="term" value="C:membrane"/>
    <property type="evidence" value="ECO:0007669"/>
    <property type="project" value="UniProtKB-SubCell"/>
</dbReference>
<dbReference type="Gene3D" id="1.10.510.10">
    <property type="entry name" value="Transferase(Phosphotransferase) domain 1"/>
    <property type="match status" value="1"/>
</dbReference>
<evidence type="ECO:0000259" key="16">
    <source>
        <dbReference type="PROSITE" id="PS50011"/>
    </source>
</evidence>
<dbReference type="Pfam" id="PF07714">
    <property type="entry name" value="PK_Tyr_Ser-Thr"/>
    <property type="match status" value="1"/>
</dbReference>
<keyword evidence="9 14" id="KW-1133">Transmembrane helix</keyword>